<dbReference type="Proteomes" id="UP001329915">
    <property type="component" value="Chromosome"/>
</dbReference>
<dbReference type="RefSeq" id="WP_366924545.1">
    <property type="nucleotide sequence ID" value="NZ_CP121694.1"/>
</dbReference>
<protein>
    <submittedName>
        <fullName evidence="8">Type II secretion system F family protein</fullName>
    </submittedName>
</protein>
<evidence type="ECO:0000259" key="7">
    <source>
        <dbReference type="Pfam" id="PF00482"/>
    </source>
</evidence>
<evidence type="ECO:0000256" key="4">
    <source>
        <dbReference type="ARBA" id="ARBA00022989"/>
    </source>
</evidence>
<dbReference type="PANTHER" id="PTHR35007">
    <property type="entry name" value="INTEGRAL MEMBRANE PROTEIN-RELATED"/>
    <property type="match status" value="1"/>
</dbReference>
<dbReference type="InterPro" id="IPR042094">
    <property type="entry name" value="T2SS_GspF_sf"/>
</dbReference>
<keyword evidence="2" id="KW-1003">Cell membrane</keyword>
<dbReference type="EMBL" id="CP121694">
    <property type="protein sequence ID" value="WRO21714.1"/>
    <property type="molecule type" value="Genomic_DNA"/>
</dbReference>
<dbReference type="Gene3D" id="1.20.81.30">
    <property type="entry name" value="Type II secretion system (T2SS), domain F"/>
    <property type="match status" value="1"/>
</dbReference>
<organism evidence="8 9">
    <name type="scientific">Metallumcola ferriviriculae</name>
    <dbReference type="NCBI Taxonomy" id="3039180"/>
    <lineage>
        <taxon>Bacteria</taxon>
        <taxon>Bacillati</taxon>
        <taxon>Bacillota</taxon>
        <taxon>Clostridia</taxon>
        <taxon>Neomoorellales</taxon>
        <taxon>Desulfitibacteraceae</taxon>
        <taxon>Metallumcola</taxon>
    </lineage>
</organism>
<keyword evidence="5 6" id="KW-0472">Membrane</keyword>
<dbReference type="Pfam" id="PF00482">
    <property type="entry name" value="T2SSF"/>
    <property type="match status" value="1"/>
</dbReference>
<name>A0AAU0ULS6_9FIRM</name>
<reference evidence="8 9" key="1">
    <citation type="submission" date="2023-04" db="EMBL/GenBank/DDBJ databases">
        <authorList>
            <person name="Hsu D."/>
        </authorList>
    </citation>
    <scope>NUCLEOTIDE SEQUENCE [LARGE SCALE GENOMIC DNA]</scope>
    <source>
        <strain evidence="8 9">MK1</strain>
    </source>
</reference>
<feature type="transmembrane region" description="Helical" evidence="6">
    <location>
        <begin position="187"/>
        <end position="207"/>
    </location>
</feature>
<feature type="transmembrane region" description="Helical" evidence="6">
    <location>
        <begin position="20"/>
        <end position="38"/>
    </location>
</feature>
<evidence type="ECO:0000313" key="9">
    <source>
        <dbReference type="Proteomes" id="UP001329915"/>
    </source>
</evidence>
<evidence type="ECO:0000256" key="1">
    <source>
        <dbReference type="ARBA" id="ARBA00004651"/>
    </source>
</evidence>
<feature type="domain" description="Type II secretion system protein GspF" evidence="7">
    <location>
        <begin position="81"/>
        <end position="203"/>
    </location>
</feature>
<keyword evidence="4 6" id="KW-1133">Transmembrane helix</keyword>
<dbReference type="InterPro" id="IPR018076">
    <property type="entry name" value="T2SS_GspF_dom"/>
</dbReference>
<evidence type="ECO:0000256" key="3">
    <source>
        <dbReference type="ARBA" id="ARBA00022692"/>
    </source>
</evidence>
<keyword evidence="9" id="KW-1185">Reference proteome</keyword>
<dbReference type="KEGG" id="dbc:MFMK1_001526"/>
<sequence length="246" mass="26849">MSRLGNNLINAGIALRPEEFILLDTITALLFLVLSSVFVPSRIVSIIAGLAGLWLPFLVIALLKKNRLIKFEAQLLDGLVLLANGLRSGLSLMQAWGVAAREIEPPLSDEFKKVIRENSLGVGVKESLQNMSERVQSKDVELVISGILIQREIGGNLAEVLDSIAYTIEQRIKMRGKIKVLTAQGRISGVIVSLLPILLGAFIFTFYPEFGEVLLTDPIGKMMLVGAAVSLLIGIYIVHKVVTFDD</sequence>
<gene>
    <name evidence="8" type="ORF">MFMK1_001526</name>
</gene>
<accession>A0AAU0ULS6</accession>
<feature type="transmembrane region" description="Helical" evidence="6">
    <location>
        <begin position="219"/>
        <end position="238"/>
    </location>
</feature>
<evidence type="ECO:0000256" key="5">
    <source>
        <dbReference type="ARBA" id="ARBA00023136"/>
    </source>
</evidence>
<comment type="subcellular location">
    <subcellularLocation>
        <location evidence="1">Cell membrane</location>
        <topology evidence="1">Multi-pass membrane protein</topology>
    </subcellularLocation>
</comment>
<proteinExistence type="predicted"/>
<evidence type="ECO:0000256" key="2">
    <source>
        <dbReference type="ARBA" id="ARBA00022475"/>
    </source>
</evidence>
<evidence type="ECO:0000313" key="8">
    <source>
        <dbReference type="EMBL" id="WRO21714.1"/>
    </source>
</evidence>
<keyword evidence="3 6" id="KW-0812">Transmembrane</keyword>
<feature type="transmembrane region" description="Helical" evidence="6">
    <location>
        <begin position="44"/>
        <end position="63"/>
    </location>
</feature>
<evidence type="ECO:0000256" key="6">
    <source>
        <dbReference type="SAM" id="Phobius"/>
    </source>
</evidence>
<dbReference type="AlphaFoldDB" id="A0AAU0ULS6"/>
<dbReference type="GO" id="GO:0005886">
    <property type="term" value="C:plasma membrane"/>
    <property type="evidence" value="ECO:0007669"/>
    <property type="project" value="UniProtKB-SubCell"/>
</dbReference>
<dbReference type="PANTHER" id="PTHR35007:SF1">
    <property type="entry name" value="PILUS ASSEMBLY PROTEIN"/>
    <property type="match status" value="1"/>
</dbReference>